<dbReference type="InterPro" id="IPR037031">
    <property type="entry name" value="AstB_sf"/>
</dbReference>
<feature type="active site" evidence="3">
    <location>
        <position position="183"/>
    </location>
</feature>
<evidence type="ECO:0000256" key="3">
    <source>
        <dbReference type="HAMAP-Rule" id="MF_01172"/>
    </source>
</evidence>
<dbReference type="InterPro" id="IPR007079">
    <property type="entry name" value="SuccinylArg_d-Hdrlase_AstB"/>
</dbReference>
<dbReference type="HAMAP" id="MF_01172">
    <property type="entry name" value="AstB"/>
    <property type="match status" value="1"/>
</dbReference>
<gene>
    <name evidence="3 5" type="primary">astB</name>
    <name evidence="5" type="ORF">HZU75_00330</name>
</gene>
<dbReference type="NCBIfam" id="NF009789">
    <property type="entry name" value="PRK13281.1"/>
    <property type="match status" value="1"/>
</dbReference>
<dbReference type="Proteomes" id="UP000510822">
    <property type="component" value="Chromosome"/>
</dbReference>
<feature type="binding site" evidence="3">
    <location>
        <position position="222"/>
    </location>
    <ligand>
        <name>substrate</name>
    </ligand>
</feature>
<evidence type="ECO:0000256" key="1">
    <source>
        <dbReference type="ARBA" id="ARBA00022503"/>
    </source>
</evidence>
<accession>A0A7D5ZE28</accession>
<comment type="subunit">
    <text evidence="3">Homodimer.</text>
</comment>
<keyword evidence="1 3" id="KW-0056">Arginine metabolism</keyword>
<sequence>MSAPHLTADQAGFEANFDGLVGPTHHYGGHSFGNVASTGNAKLVANPREAALQGLAKMKALADMGYRQGVLPPQERPATWLMRELGYTGSDQDMIAAVGNTNPGYLSAMCSASSMWTANAATVSPSGDTGDGRVHFTVANLQNKFHRAIEHRQTARTLHAIFADQQHFAVHAALPMLAAMGDEGAANHTRFCQDYAGQGVEFFVYGRQHWGGSVEPQRFPARHTLEASQAVARRHGLRETHTVFAQQNPAVIDAGVFHNDVIAVGNQNVLFCHDQAFLNAPQVYAELNQKYGAGFELIEVPSSAVSVADAVKSYLFNSQLLAKANGKQRLLVPEECANTPAVWAYLQHLVHDNRAIDELLVFDLKQSMQNGGGPACLRLRVALTAAEAAAVNPAVWMNDTLYGQLTQWVQRHYRDRLHESDLLDPSLLNEVRTALDELTQILQLGAIYPFQRNGSDAE</sequence>
<reference evidence="5 6" key="1">
    <citation type="journal article" date="2016" name="Int. J. Syst. Evol. Microbiol.">
        <title>Chitinibacter fontanus sp. nov., isolated from a spring.</title>
        <authorList>
            <person name="Sheu S.Y."/>
            <person name="Li Y.S."/>
            <person name="Young C.C."/>
            <person name="Chen W.M."/>
        </authorList>
    </citation>
    <scope>NUCLEOTIDE SEQUENCE [LARGE SCALE GENOMIC DNA]</scope>
    <source>
        <strain evidence="5 6">STM-7</strain>
    </source>
</reference>
<feature type="active site" description="Nucleophile" evidence="3">
    <location>
        <position position="376"/>
    </location>
</feature>
<evidence type="ECO:0000256" key="4">
    <source>
        <dbReference type="NCBIfam" id="TIGR03241"/>
    </source>
</evidence>
<protein>
    <recommendedName>
        <fullName evidence="3 4">N-succinylarginine dihydrolase</fullName>
        <ecNumber evidence="3 4">3.5.3.23</ecNumber>
    </recommendedName>
</protein>
<comment type="pathway">
    <text evidence="3">Amino-acid degradation; L-arginine degradation via AST pathway; L-glutamate and succinate from L-arginine: step 2/5.</text>
</comment>
<dbReference type="NCBIfam" id="TIGR03241">
    <property type="entry name" value="arg_catab_astB"/>
    <property type="match status" value="1"/>
</dbReference>
<feature type="binding site" evidence="3">
    <location>
        <position position="260"/>
    </location>
    <ligand>
        <name>substrate</name>
    </ligand>
</feature>
<keyword evidence="2 3" id="KW-0378">Hydrolase</keyword>
<evidence type="ECO:0000313" key="6">
    <source>
        <dbReference type="Proteomes" id="UP000510822"/>
    </source>
</evidence>
<dbReference type="SUPFAM" id="SSF55909">
    <property type="entry name" value="Pentein"/>
    <property type="match status" value="1"/>
</dbReference>
<name>A0A7D5ZE28_9NEIS</name>
<dbReference type="PANTHER" id="PTHR30420">
    <property type="entry name" value="N-SUCCINYLARGININE DIHYDROLASE"/>
    <property type="match status" value="1"/>
</dbReference>
<comment type="function">
    <text evidence="3">Catalyzes the hydrolysis of N(2)-succinylarginine into N(2)-succinylornithine, ammonia and CO(2).</text>
</comment>
<dbReference type="EMBL" id="CP058952">
    <property type="protein sequence ID" value="QLI80109.1"/>
    <property type="molecule type" value="Genomic_DNA"/>
</dbReference>
<comment type="similarity">
    <text evidence="3">Belongs to the succinylarginine dihydrolase family.</text>
</comment>
<dbReference type="RefSeq" id="WP_180307254.1">
    <property type="nucleotide sequence ID" value="NZ_CP058952.1"/>
</dbReference>
<evidence type="ECO:0000256" key="2">
    <source>
        <dbReference type="ARBA" id="ARBA00022801"/>
    </source>
</evidence>
<organism evidence="5 6">
    <name type="scientific">Chitinibacter fontanus</name>
    <dbReference type="NCBI Taxonomy" id="1737446"/>
    <lineage>
        <taxon>Bacteria</taxon>
        <taxon>Pseudomonadati</taxon>
        <taxon>Pseudomonadota</taxon>
        <taxon>Betaproteobacteria</taxon>
        <taxon>Neisseriales</taxon>
        <taxon>Chitinibacteraceae</taxon>
        <taxon>Chitinibacter</taxon>
    </lineage>
</organism>
<evidence type="ECO:0000313" key="5">
    <source>
        <dbReference type="EMBL" id="QLI80109.1"/>
    </source>
</evidence>
<feature type="active site" evidence="3">
    <location>
        <position position="258"/>
    </location>
</feature>
<dbReference type="KEGG" id="cfon:HZU75_00330"/>
<comment type="catalytic activity">
    <reaction evidence="3">
        <text>N(2)-succinyl-L-arginine + 2 H2O + 2 H(+) = N(2)-succinyl-L-ornithine + 2 NH4(+) + CO2</text>
        <dbReference type="Rhea" id="RHEA:19533"/>
        <dbReference type="ChEBI" id="CHEBI:15377"/>
        <dbReference type="ChEBI" id="CHEBI:15378"/>
        <dbReference type="ChEBI" id="CHEBI:16526"/>
        <dbReference type="ChEBI" id="CHEBI:28938"/>
        <dbReference type="ChEBI" id="CHEBI:58241"/>
        <dbReference type="ChEBI" id="CHEBI:58514"/>
        <dbReference type="EC" id="3.5.3.23"/>
    </reaction>
</comment>
<feature type="binding site" evidence="3">
    <location>
        <position position="370"/>
    </location>
    <ligand>
        <name>substrate</name>
    </ligand>
</feature>
<dbReference type="UniPathway" id="UPA00185">
    <property type="reaction ID" value="UER00280"/>
</dbReference>
<proteinExistence type="inferred from homology"/>
<dbReference type="PANTHER" id="PTHR30420:SF2">
    <property type="entry name" value="N-SUCCINYLARGININE DIHYDROLASE"/>
    <property type="match status" value="1"/>
</dbReference>
<feature type="binding site" evidence="3">
    <location>
        <begin position="146"/>
        <end position="147"/>
    </location>
    <ligand>
        <name>substrate</name>
    </ligand>
</feature>
<feature type="binding site" evidence="3">
    <location>
        <begin position="28"/>
        <end position="37"/>
    </location>
    <ligand>
        <name>substrate</name>
    </ligand>
</feature>
<dbReference type="EC" id="3.5.3.23" evidence="3 4"/>
<dbReference type="Gene3D" id="3.75.10.20">
    <property type="entry name" value="Succinylarginine dihydrolase"/>
    <property type="match status" value="1"/>
</dbReference>
<dbReference type="GO" id="GO:0009015">
    <property type="term" value="F:N-succinylarginine dihydrolase activity"/>
    <property type="evidence" value="ECO:0007669"/>
    <property type="project" value="UniProtKB-UniRule"/>
</dbReference>
<dbReference type="AlphaFoldDB" id="A0A7D5ZE28"/>
<dbReference type="GO" id="GO:0019544">
    <property type="term" value="P:L-arginine catabolic process to L-glutamate"/>
    <property type="evidence" value="ECO:0007669"/>
    <property type="project" value="UniProtKB-UniRule"/>
</dbReference>
<keyword evidence="6" id="KW-1185">Reference proteome</keyword>
<feature type="binding site" evidence="3">
    <location>
        <position position="119"/>
    </location>
    <ligand>
        <name>substrate</name>
    </ligand>
</feature>
<dbReference type="Pfam" id="PF04996">
    <property type="entry name" value="AstB"/>
    <property type="match status" value="1"/>
</dbReference>
<dbReference type="GO" id="GO:0019545">
    <property type="term" value="P:L-arginine catabolic process to succinate"/>
    <property type="evidence" value="ECO:0007669"/>
    <property type="project" value="UniProtKB-UniRule"/>
</dbReference>